<proteinExistence type="predicted"/>
<dbReference type="AlphaFoldDB" id="A0A1D1ZA20"/>
<protein>
    <submittedName>
        <fullName evidence="1">A-kinase anchor protein SPHKAP</fullName>
    </submittedName>
</protein>
<keyword evidence="1" id="KW-0808">Transferase</keyword>
<organism evidence="1">
    <name type="scientific">Anthurium amnicola</name>
    <dbReference type="NCBI Taxonomy" id="1678845"/>
    <lineage>
        <taxon>Eukaryota</taxon>
        <taxon>Viridiplantae</taxon>
        <taxon>Streptophyta</taxon>
        <taxon>Embryophyta</taxon>
        <taxon>Tracheophyta</taxon>
        <taxon>Spermatophyta</taxon>
        <taxon>Magnoliopsida</taxon>
        <taxon>Liliopsida</taxon>
        <taxon>Araceae</taxon>
        <taxon>Pothoideae</taxon>
        <taxon>Potheae</taxon>
        <taxon>Anthurium</taxon>
    </lineage>
</organism>
<dbReference type="EMBL" id="GDJX01004213">
    <property type="protein sequence ID" value="JAT63723.1"/>
    <property type="molecule type" value="Transcribed_RNA"/>
</dbReference>
<reference evidence="1" key="1">
    <citation type="submission" date="2015-07" db="EMBL/GenBank/DDBJ databases">
        <title>Transcriptome Assembly of Anthurium amnicola.</title>
        <authorList>
            <person name="Suzuki J."/>
        </authorList>
    </citation>
    <scope>NUCLEOTIDE SEQUENCE</scope>
</reference>
<dbReference type="PANTHER" id="PTHR33266">
    <property type="entry name" value="CHROMOSOME 15, WHOLE GENOME SHOTGUN SEQUENCE"/>
    <property type="match status" value="1"/>
</dbReference>
<keyword evidence="1" id="KW-0418">Kinase</keyword>
<name>A0A1D1ZA20_9ARAE</name>
<dbReference type="GO" id="GO:0016301">
    <property type="term" value="F:kinase activity"/>
    <property type="evidence" value="ECO:0007669"/>
    <property type="project" value="UniProtKB-KW"/>
</dbReference>
<dbReference type="PANTHER" id="PTHR33266:SF1">
    <property type="entry name" value="F-BOX DOMAIN-CONTAINING PROTEIN"/>
    <property type="match status" value="1"/>
</dbReference>
<accession>A0A1D1ZA20</accession>
<evidence type="ECO:0000313" key="1">
    <source>
        <dbReference type="EMBL" id="JAT63723.1"/>
    </source>
</evidence>
<gene>
    <name evidence="1" type="primary">sphkap_0</name>
    <name evidence="1" type="ORF">g.124027</name>
</gene>
<sequence>MDYSLDILDFAVKYTKDHPEVTGKEARAEYEKYKDFYATYHRDNPGAVTDCYAEFLKTHGKQAKDTQNDKTTAVVLHQQKQAFVEAFKIPYQDPLKIVERFQDYINKKHAYWFANKKNHLPYGTLFQSSGYGKTRLIEQIAMKIPTLYVCLRPKRSTGYPPATPYAPEIFDSLGQISSGEEWRFMFILWHAIKKLHGYSLNESAENLWKWQLDYEWCNKFWKEVSEASKDWKKVDQKDANLGMDRFPFTENPDNQIKILLCIDEARSLIDSVQDDGCTQFRLFRRAMRHIGWNGFFVLFLDTLSKISNFTPPSSADPSARKDDLGFELFHPFIRLTTMDIFEGKAEDLAGTSEEGQIVQLARLGRPLIYSYFDVKRKSSSTEVALRGLVSLLQIKLFGGVNAFKDSKKKMSSIAILSVLVCLDISPQSKIASDLVASHMATCVAVSRDRERLLVRYPSEPLLAEAALSAITNNDTLVCVLQKFNEMLKKGFVDAGPRGEVVARIILVLAVRSIQEKKEWKSTVITVKRLMELLDPAAVDNLQHFVDATVAFTHFIPITYVPKTRSLKEYYRRRCAVILKRNNPGADIMIPVKLAEDRYSYILVQVKNYASSDRNADKSYPESGSSKLTSRFVFRKSDLKDHGEQYITLYWQLGFQGQLREVPPIRKVKRQKLEEQQQHPFAHFGLNFFKFLDPTVKEELADLLGAFISPFDEAWKFENEETGDYWSEEQIVAQDPLVYESSISSLT</sequence>